<dbReference type="Pfam" id="PF00501">
    <property type="entry name" value="AMP-binding"/>
    <property type="match status" value="1"/>
</dbReference>
<keyword evidence="2" id="KW-0576">Peroxisome</keyword>
<dbReference type="InterPro" id="IPR025110">
    <property type="entry name" value="AMP-bd_C"/>
</dbReference>
<dbReference type="Pfam" id="PF13193">
    <property type="entry name" value="AMP-binding_C"/>
    <property type="match status" value="1"/>
</dbReference>
<evidence type="ECO:0000256" key="2">
    <source>
        <dbReference type="ARBA" id="ARBA00023140"/>
    </source>
</evidence>
<dbReference type="PANTHER" id="PTHR24096">
    <property type="entry name" value="LONG-CHAIN-FATTY-ACID--COA LIGASE"/>
    <property type="match status" value="1"/>
</dbReference>
<feature type="domain" description="AMP-dependent synthetase/ligase" evidence="3">
    <location>
        <begin position="2"/>
        <end position="151"/>
    </location>
</feature>
<reference evidence="5" key="1">
    <citation type="journal article" date="2020" name="Cell">
        <title>Large-Scale Comparative Analyses of Tick Genomes Elucidate Their Genetic Diversity and Vector Capacities.</title>
        <authorList>
            <consortium name="Tick Genome and Microbiome Consortium (TIGMIC)"/>
            <person name="Jia N."/>
            <person name="Wang J."/>
            <person name="Shi W."/>
            <person name="Du L."/>
            <person name="Sun Y."/>
            <person name="Zhan W."/>
            <person name="Jiang J.F."/>
            <person name="Wang Q."/>
            <person name="Zhang B."/>
            <person name="Ji P."/>
            <person name="Bell-Sakyi L."/>
            <person name="Cui X.M."/>
            <person name="Yuan T.T."/>
            <person name="Jiang B.G."/>
            <person name="Yang W.F."/>
            <person name="Lam T.T."/>
            <person name="Chang Q.C."/>
            <person name="Ding S.J."/>
            <person name="Wang X.J."/>
            <person name="Zhu J.G."/>
            <person name="Ruan X.D."/>
            <person name="Zhao L."/>
            <person name="Wei J.T."/>
            <person name="Ye R.Z."/>
            <person name="Que T.C."/>
            <person name="Du C.H."/>
            <person name="Zhou Y.H."/>
            <person name="Cheng J.X."/>
            <person name="Dai P.F."/>
            <person name="Guo W.B."/>
            <person name="Han X.H."/>
            <person name="Huang E.J."/>
            <person name="Li L.F."/>
            <person name="Wei W."/>
            <person name="Gao Y.C."/>
            <person name="Liu J.Z."/>
            <person name="Shao H.Z."/>
            <person name="Wang X."/>
            <person name="Wang C.C."/>
            <person name="Yang T.C."/>
            <person name="Huo Q.B."/>
            <person name="Li W."/>
            <person name="Chen H.Y."/>
            <person name="Chen S.E."/>
            <person name="Zhou L.G."/>
            <person name="Ni X.B."/>
            <person name="Tian J.H."/>
            <person name="Sheng Y."/>
            <person name="Liu T."/>
            <person name="Pan Y.S."/>
            <person name="Xia L.Y."/>
            <person name="Li J."/>
            <person name="Zhao F."/>
            <person name="Cao W.C."/>
        </authorList>
    </citation>
    <scope>NUCLEOTIDE SEQUENCE</scope>
    <source>
        <strain evidence="5">Rsan-2018</strain>
    </source>
</reference>
<evidence type="ECO:0000259" key="3">
    <source>
        <dbReference type="Pfam" id="PF00501"/>
    </source>
</evidence>
<evidence type="ECO:0000259" key="4">
    <source>
        <dbReference type="Pfam" id="PF13193"/>
    </source>
</evidence>
<proteinExistence type="predicted"/>
<dbReference type="SUPFAM" id="SSF56801">
    <property type="entry name" value="Acetyl-CoA synthetase-like"/>
    <property type="match status" value="1"/>
</dbReference>
<dbReference type="PANTHER" id="PTHR24096:SF422">
    <property type="entry name" value="BCDNA.GH02901"/>
    <property type="match status" value="1"/>
</dbReference>
<dbReference type="GO" id="GO:0005777">
    <property type="term" value="C:peroxisome"/>
    <property type="evidence" value="ECO:0007669"/>
    <property type="project" value="UniProtKB-SubCell"/>
</dbReference>
<accession>A0A9D4QAW5</accession>
<dbReference type="AlphaFoldDB" id="A0A9D4QAW5"/>
<organism evidence="5 6">
    <name type="scientific">Rhipicephalus sanguineus</name>
    <name type="common">Brown dog tick</name>
    <name type="synonym">Ixodes sanguineus</name>
    <dbReference type="NCBI Taxonomy" id="34632"/>
    <lineage>
        <taxon>Eukaryota</taxon>
        <taxon>Metazoa</taxon>
        <taxon>Ecdysozoa</taxon>
        <taxon>Arthropoda</taxon>
        <taxon>Chelicerata</taxon>
        <taxon>Arachnida</taxon>
        <taxon>Acari</taxon>
        <taxon>Parasitiformes</taxon>
        <taxon>Ixodida</taxon>
        <taxon>Ixodoidea</taxon>
        <taxon>Ixodidae</taxon>
        <taxon>Rhipicephalinae</taxon>
        <taxon>Rhipicephalus</taxon>
        <taxon>Rhipicephalus</taxon>
    </lineage>
</organism>
<dbReference type="GO" id="GO:0016405">
    <property type="term" value="F:CoA-ligase activity"/>
    <property type="evidence" value="ECO:0007669"/>
    <property type="project" value="TreeGrafter"/>
</dbReference>
<dbReference type="InterPro" id="IPR042099">
    <property type="entry name" value="ANL_N_sf"/>
</dbReference>
<evidence type="ECO:0000256" key="1">
    <source>
        <dbReference type="ARBA" id="ARBA00004275"/>
    </source>
</evidence>
<dbReference type="Gene3D" id="3.30.300.30">
    <property type="match status" value="1"/>
</dbReference>
<dbReference type="Proteomes" id="UP000821837">
    <property type="component" value="Unassembled WGS sequence"/>
</dbReference>
<dbReference type="Gene3D" id="3.40.50.12780">
    <property type="entry name" value="N-terminal domain of ligase-like"/>
    <property type="match status" value="1"/>
</dbReference>
<name>A0A9D4QAW5_RHISA</name>
<protein>
    <recommendedName>
        <fullName evidence="7">Acyl-coa synthetase</fullName>
    </recommendedName>
</protein>
<dbReference type="EMBL" id="JABSTV010001248">
    <property type="protein sequence ID" value="KAH7969882.1"/>
    <property type="molecule type" value="Genomic_DNA"/>
</dbReference>
<evidence type="ECO:0000313" key="6">
    <source>
        <dbReference type="Proteomes" id="UP000821837"/>
    </source>
</evidence>
<evidence type="ECO:0000313" key="5">
    <source>
        <dbReference type="EMBL" id="KAH7969882.1"/>
    </source>
</evidence>
<gene>
    <name evidence="5" type="ORF">HPB52_022403</name>
</gene>
<keyword evidence="6" id="KW-1185">Reference proteome</keyword>
<dbReference type="InterPro" id="IPR045851">
    <property type="entry name" value="AMP-bd_C_sf"/>
</dbReference>
<feature type="domain" description="AMP-binding enzyme C-terminal" evidence="4">
    <location>
        <begin position="202"/>
        <end position="261"/>
    </location>
</feature>
<comment type="subcellular location">
    <subcellularLocation>
        <location evidence="1">Peroxisome</location>
    </subcellularLocation>
</comment>
<sequence length="269" mass="29402">MLGGASCTLLSAKLNPREILDAVDKYKVTAAFFFPSQLQAVVREMQRTGRGMPTMRAVVVGGSVLSASTAQAARKSFTGLKLLLNMYGMTESCGVVAGQPKTSDVRTNADVGVPGTGVEIKVVDVYTRQKHGPHETGEICFRTLSMVRGYYKRPKETADLFDEEGWCKSGDAGYYDESGRLYIVERLKQMIKCMDNQVVPAELEELLLRHYADEIEEVSVVGVPHSDFGEAPAAAIVLTEKGREQDVLTLAEKIKATISSELLVQNTET</sequence>
<reference evidence="5" key="2">
    <citation type="submission" date="2021-09" db="EMBL/GenBank/DDBJ databases">
        <authorList>
            <person name="Jia N."/>
            <person name="Wang J."/>
            <person name="Shi W."/>
            <person name="Du L."/>
            <person name="Sun Y."/>
            <person name="Zhan W."/>
            <person name="Jiang J."/>
            <person name="Wang Q."/>
            <person name="Zhang B."/>
            <person name="Ji P."/>
            <person name="Sakyi L.B."/>
            <person name="Cui X."/>
            <person name="Yuan T."/>
            <person name="Jiang B."/>
            <person name="Yang W."/>
            <person name="Lam T.T.-Y."/>
            <person name="Chang Q."/>
            <person name="Ding S."/>
            <person name="Wang X."/>
            <person name="Zhu J."/>
            <person name="Ruan X."/>
            <person name="Zhao L."/>
            <person name="Wei J."/>
            <person name="Que T."/>
            <person name="Du C."/>
            <person name="Cheng J."/>
            <person name="Dai P."/>
            <person name="Han X."/>
            <person name="Huang E."/>
            <person name="Gao Y."/>
            <person name="Liu J."/>
            <person name="Shao H."/>
            <person name="Ye R."/>
            <person name="Li L."/>
            <person name="Wei W."/>
            <person name="Wang X."/>
            <person name="Wang C."/>
            <person name="Huo Q."/>
            <person name="Li W."/>
            <person name="Guo W."/>
            <person name="Chen H."/>
            <person name="Chen S."/>
            <person name="Zhou L."/>
            <person name="Zhou L."/>
            <person name="Ni X."/>
            <person name="Tian J."/>
            <person name="Zhou Y."/>
            <person name="Sheng Y."/>
            <person name="Liu T."/>
            <person name="Pan Y."/>
            <person name="Xia L."/>
            <person name="Li J."/>
            <person name="Zhao F."/>
            <person name="Cao W."/>
        </authorList>
    </citation>
    <scope>NUCLEOTIDE SEQUENCE</scope>
    <source>
        <strain evidence="5">Rsan-2018</strain>
        <tissue evidence="5">Larvae</tissue>
    </source>
</reference>
<comment type="caution">
    <text evidence="5">The sequence shown here is derived from an EMBL/GenBank/DDBJ whole genome shotgun (WGS) entry which is preliminary data.</text>
</comment>
<dbReference type="VEuPathDB" id="VectorBase:RSAN_032734"/>
<evidence type="ECO:0008006" key="7">
    <source>
        <dbReference type="Google" id="ProtNLM"/>
    </source>
</evidence>
<dbReference type="InterPro" id="IPR000873">
    <property type="entry name" value="AMP-dep_synth/lig_dom"/>
</dbReference>